<protein>
    <submittedName>
        <fullName evidence="2">Uncharacterized protein</fullName>
    </submittedName>
</protein>
<evidence type="ECO:0000313" key="3">
    <source>
        <dbReference type="Proteomes" id="UP000722791"/>
    </source>
</evidence>
<feature type="compositionally biased region" description="Gly residues" evidence="1">
    <location>
        <begin position="136"/>
        <end position="145"/>
    </location>
</feature>
<dbReference type="AlphaFoldDB" id="A0A8J4GSL6"/>
<organism evidence="2 3">
    <name type="scientific">Volvox reticuliferus</name>
    <dbReference type="NCBI Taxonomy" id="1737510"/>
    <lineage>
        <taxon>Eukaryota</taxon>
        <taxon>Viridiplantae</taxon>
        <taxon>Chlorophyta</taxon>
        <taxon>core chlorophytes</taxon>
        <taxon>Chlorophyceae</taxon>
        <taxon>CS clade</taxon>
        <taxon>Chlamydomonadales</taxon>
        <taxon>Volvocaceae</taxon>
        <taxon>Volvox</taxon>
    </lineage>
</organism>
<feature type="non-terminal residue" evidence="2">
    <location>
        <position position="174"/>
    </location>
</feature>
<name>A0A8J4GSL6_9CHLO</name>
<feature type="region of interest" description="Disordered" evidence="1">
    <location>
        <begin position="1"/>
        <end position="174"/>
    </location>
</feature>
<dbReference type="Proteomes" id="UP000722791">
    <property type="component" value="Unassembled WGS sequence"/>
</dbReference>
<feature type="compositionally biased region" description="Gly residues" evidence="1">
    <location>
        <begin position="1"/>
        <end position="21"/>
    </location>
</feature>
<feature type="compositionally biased region" description="Basic and acidic residues" evidence="1">
    <location>
        <begin position="121"/>
        <end position="133"/>
    </location>
</feature>
<evidence type="ECO:0000256" key="1">
    <source>
        <dbReference type="SAM" id="MobiDB-lite"/>
    </source>
</evidence>
<feature type="compositionally biased region" description="Low complexity" evidence="1">
    <location>
        <begin position="22"/>
        <end position="33"/>
    </location>
</feature>
<accession>A0A8J4GSL6</accession>
<dbReference type="EMBL" id="BNCQ01000046">
    <property type="protein sequence ID" value="GIM13017.1"/>
    <property type="molecule type" value="Genomic_DNA"/>
</dbReference>
<sequence>GRDRGTGGAGRSRGGGGGNGGPDIDAGGFPHPRFGGRGFQHDDRDLVDPVEVAPTGGSNGGWWRRHDDEMDGGGPGSAQSKRRSEDRTGSHPAGTPNAAAAAQPLRKVKAGHQAYTPPARRGTDKQTDGHGDGEWPCGGGAGGAGEDSAACLPPGLNIGGSGGGRRGTRDDVAL</sequence>
<gene>
    <name evidence="2" type="ORF">Vretimale_16207</name>
</gene>
<reference evidence="2" key="1">
    <citation type="journal article" date="2021" name="Proc. Natl. Acad. Sci. U.S.A.">
        <title>Three genomes in the algal genus Volvox reveal the fate of a haploid sex-determining region after a transition to homothallism.</title>
        <authorList>
            <person name="Yamamoto K."/>
            <person name="Hamaji T."/>
            <person name="Kawai-Toyooka H."/>
            <person name="Matsuzaki R."/>
            <person name="Takahashi F."/>
            <person name="Nishimura Y."/>
            <person name="Kawachi M."/>
            <person name="Noguchi H."/>
            <person name="Minakuchi Y."/>
            <person name="Umen J.G."/>
            <person name="Toyoda A."/>
            <person name="Nozaki H."/>
        </authorList>
    </citation>
    <scope>NUCLEOTIDE SEQUENCE</scope>
    <source>
        <strain evidence="2">NIES-3785</strain>
    </source>
</reference>
<comment type="caution">
    <text evidence="2">The sequence shown here is derived from an EMBL/GenBank/DDBJ whole genome shotgun (WGS) entry which is preliminary data.</text>
</comment>
<evidence type="ECO:0000313" key="2">
    <source>
        <dbReference type="EMBL" id="GIM13017.1"/>
    </source>
</evidence>
<proteinExistence type="predicted"/>